<dbReference type="EMBL" id="LYPB01000085">
    <property type="protein sequence ID" value="OAS15066.1"/>
    <property type="molecule type" value="Genomic_DNA"/>
</dbReference>
<proteinExistence type="inferred from homology"/>
<dbReference type="SUPFAM" id="SSF48208">
    <property type="entry name" value="Six-hairpin glycosidases"/>
    <property type="match status" value="1"/>
</dbReference>
<dbReference type="OrthoDB" id="9798687at2"/>
<dbReference type="Proteomes" id="UP000078454">
    <property type="component" value="Unassembled WGS sequence"/>
</dbReference>
<dbReference type="GO" id="GO:0004573">
    <property type="term" value="F:Glc3Man9GlcNAc2 oligosaccharide glucosidase activity"/>
    <property type="evidence" value="ECO:0007669"/>
    <property type="project" value="InterPro"/>
</dbReference>
<feature type="coiled-coil region" evidence="4">
    <location>
        <begin position="624"/>
        <end position="651"/>
    </location>
</feature>
<evidence type="ECO:0000259" key="5">
    <source>
        <dbReference type="Pfam" id="PF22422"/>
    </source>
</evidence>
<dbReference type="Pfam" id="PF22422">
    <property type="entry name" value="MGH1-like_GH"/>
    <property type="match status" value="1"/>
</dbReference>
<evidence type="ECO:0000256" key="3">
    <source>
        <dbReference type="ARBA" id="ARBA00023295"/>
    </source>
</evidence>
<organism evidence="6 7">
    <name type="scientific">Paenibacillus oryzisoli</name>
    <dbReference type="NCBI Taxonomy" id="1850517"/>
    <lineage>
        <taxon>Bacteria</taxon>
        <taxon>Bacillati</taxon>
        <taxon>Bacillota</taxon>
        <taxon>Bacilli</taxon>
        <taxon>Bacillales</taxon>
        <taxon>Paenibacillaceae</taxon>
        <taxon>Paenibacillus</taxon>
    </lineage>
</organism>
<dbReference type="AlphaFoldDB" id="A0A198A220"/>
<accession>A0A198A220</accession>
<comment type="similarity">
    <text evidence="1">Belongs to the glycosyl hydrolase 63 family.</text>
</comment>
<protein>
    <recommendedName>
        <fullName evidence="5">Mannosylglycerate hydrolase MGH1-like glycoside hydrolase domain-containing protein</fullName>
    </recommendedName>
</protein>
<dbReference type="InterPro" id="IPR054491">
    <property type="entry name" value="MGH1-like_GH"/>
</dbReference>
<dbReference type="InterPro" id="IPR012341">
    <property type="entry name" value="6hp_glycosidase-like_sf"/>
</dbReference>
<evidence type="ECO:0000256" key="4">
    <source>
        <dbReference type="SAM" id="Coils"/>
    </source>
</evidence>
<gene>
    <name evidence="6" type="ORF">A8708_22305</name>
</gene>
<dbReference type="RefSeq" id="WP_068668609.1">
    <property type="nucleotide sequence ID" value="NZ_LYPB01000085.1"/>
</dbReference>
<keyword evidence="2" id="KW-0378">Hydrolase</keyword>
<dbReference type="InterPro" id="IPR008928">
    <property type="entry name" value="6-hairpin_glycosidase_sf"/>
</dbReference>
<evidence type="ECO:0000256" key="2">
    <source>
        <dbReference type="ARBA" id="ARBA00022801"/>
    </source>
</evidence>
<evidence type="ECO:0000313" key="6">
    <source>
        <dbReference type="EMBL" id="OAS15066.1"/>
    </source>
</evidence>
<dbReference type="GO" id="GO:0009311">
    <property type="term" value="P:oligosaccharide metabolic process"/>
    <property type="evidence" value="ECO:0007669"/>
    <property type="project" value="InterPro"/>
</dbReference>
<dbReference type="STRING" id="1850517.A8708_22305"/>
<dbReference type="PANTHER" id="PTHR10412">
    <property type="entry name" value="MANNOSYL-OLIGOSACCHARIDE GLUCOSIDASE"/>
    <property type="match status" value="1"/>
</dbReference>
<name>A0A198A220_9BACL</name>
<reference evidence="6 7" key="1">
    <citation type="submission" date="2016-05" db="EMBL/GenBank/DDBJ databases">
        <title>Paenibacillus sp. 1ZS3-15 nov., isolated from the rhizosphere soil.</title>
        <authorList>
            <person name="Zhang X.X."/>
            <person name="Zhang J."/>
        </authorList>
    </citation>
    <scope>NUCLEOTIDE SEQUENCE [LARGE SCALE GENOMIC DNA]</scope>
    <source>
        <strain evidence="6 7">1ZS3-15</strain>
    </source>
</reference>
<dbReference type="Gene3D" id="1.50.10.10">
    <property type="match status" value="1"/>
</dbReference>
<dbReference type="InterPro" id="IPR004888">
    <property type="entry name" value="Glycoside_hydrolase_63"/>
</dbReference>
<keyword evidence="7" id="KW-1185">Reference proteome</keyword>
<sequence length="904" mass="103319">MHEFDNLTTTHDLNLPAWGPYTKQYMGISHISDPARGLRFDLSFMPGFYRRKIDIPSVLWESGYHPWEATPDYSFFAHRHELEWKDRVYADISFSRIDEQSRLIRAELVNRTEHSQNLVLHWMASLQPPRLPGHGEVHVYADAQLPDGVTWVDALDYSELTYARPRPSDGLVYDGFARGEVRGQHYTGGSAIGCHFGEDVGDMLHYEVHVPTPLQDGVFLLRYQAAQGGELEIELGGQRHRLLLEPSNTVIVTELPVGILSAGNVTLRLHNTVGSSPMIIDGFTLLEHSACQDVAFIDRPWQIEPELLPGPVPGSLILQYPDNPCYYGLLWNYDDVQIRQIRHHELDRFARHTVHNHVDDILQGNGKGHYTNVFMRPIHLHRDSTTILHGMVCFGTYEEVLGALSNFTLHYEKCESIYQAERTKLNPPPSYPSGDRYAFSQQLMRATLLTNTVYPVYTKRTYIRHSTPGRWWDSLYTWDSGFIGLGFSDIDTRRAIDCLNAYMTEPGDPQAAFIHHGSPVPVQHYLFQELWNRGQSLDFLQHFYPRLRQYYLFFAGKASSSTTNTLRTGLLKTWDYFYNSGGWDDYPPQKYVHEQNLEATVAPIITTSQAIRIAKILKMAATISEEWHMDIQEYEEDIEQWSEALEAHAWDDKAGYYGYVVHNEQGESVGHLHHASGANYNMGMDGLYPLLAGVCDSERADRLVTALFDEARFWTSIGLSTVDQSAPYYRADGYWNGAVWMSHQWFFWKTMLDLGFHDHAYRIANTALELWKRETEATYNCYEHFIVATGRGAGWHHFGGLSAPVVNWFASYYQLGKVTTGFNVWMLQQNFNTEFTEYQAEFHYVGEAEQAFSMLVNLTEGILYKVDGTNCNVHISLQTSGGLALILTDCSPRAAISIQPIECS</sequence>
<comment type="caution">
    <text evidence="6">The sequence shown here is derived from an EMBL/GenBank/DDBJ whole genome shotgun (WGS) entry which is preliminary data.</text>
</comment>
<keyword evidence="4" id="KW-0175">Coiled coil</keyword>
<keyword evidence="3" id="KW-0326">Glycosidase</keyword>
<evidence type="ECO:0000313" key="7">
    <source>
        <dbReference type="Proteomes" id="UP000078454"/>
    </source>
</evidence>
<dbReference type="PANTHER" id="PTHR10412:SF11">
    <property type="entry name" value="MANNOSYL-OLIGOSACCHARIDE GLUCOSIDASE"/>
    <property type="match status" value="1"/>
</dbReference>
<feature type="domain" description="Mannosylglycerate hydrolase MGH1-like glycoside hydrolase" evidence="5">
    <location>
        <begin position="477"/>
        <end position="798"/>
    </location>
</feature>
<evidence type="ECO:0000256" key="1">
    <source>
        <dbReference type="ARBA" id="ARBA00010833"/>
    </source>
</evidence>
<dbReference type="GO" id="GO:0006487">
    <property type="term" value="P:protein N-linked glycosylation"/>
    <property type="evidence" value="ECO:0007669"/>
    <property type="project" value="TreeGrafter"/>
</dbReference>